<keyword evidence="2" id="KW-0812">Transmembrane</keyword>
<feature type="region of interest" description="Disordered" evidence="1">
    <location>
        <begin position="1"/>
        <end position="57"/>
    </location>
</feature>
<dbReference type="AlphaFoldDB" id="M2LBB6"/>
<dbReference type="RefSeq" id="XP_007681585.1">
    <property type="nucleotide sequence ID" value="XM_007683395.1"/>
</dbReference>
<evidence type="ECO:0000313" key="3">
    <source>
        <dbReference type="EMBL" id="EMC91117.1"/>
    </source>
</evidence>
<dbReference type="OMA" id="WLDPEPY"/>
<dbReference type="HOGENOM" id="CLU_079673_1_0_1"/>
<keyword evidence="2" id="KW-1133">Transmembrane helix</keyword>
<dbReference type="EMBL" id="KB445564">
    <property type="protein sequence ID" value="EMC91117.1"/>
    <property type="molecule type" value="Genomic_DNA"/>
</dbReference>
<evidence type="ECO:0000256" key="2">
    <source>
        <dbReference type="SAM" id="Phobius"/>
    </source>
</evidence>
<dbReference type="GeneID" id="19111504"/>
<dbReference type="eggNOG" id="ENOG502T1TY">
    <property type="taxonomic scope" value="Eukaryota"/>
</dbReference>
<gene>
    <name evidence="3" type="ORF">BAUCODRAFT_315151</name>
</gene>
<reference evidence="3 4" key="1">
    <citation type="journal article" date="2012" name="PLoS Pathog.">
        <title>Diverse lifestyles and strategies of plant pathogenesis encoded in the genomes of eighteen Dothideomycetes fungi.</title>
        <authorList>
            <person name="Ohm R.A."/>
            <person name="Feau N."/>
            <person name="Henrissat B."/>
            <person name="Schoch C.L."/>
            <person name="Horwitz B.A."/>
            <person name="Barry K.W."/>
            <person name="Condon B.J."/>
            <person name="Copeland A.C."/>
            <person name="Dhillon B."/>
            <person name="Glaser F."/>
            <person name="Hesse C.N."/>
            <person name="Kosti I."/>
            <person name="LaButti K."/>
            <person name="Lindquist E.A."/>
            <person name="Lucas S."/>
            <person name="Salamov A.A."/>
            <person name="Bradshaw R.E."/>
            <person name="Ciuffetti L."/>
            <person name="Hamelin R.C."/>
            <person name="Kema G.H.J."/>
            <person name="Lawrence C."/>
            <person name="Scott J.A."/>
            <person name="Spatafora J.W."/>
            <person name="Turgeon B.G."/>
            <person name="de Wit P.J.G.M."/>
            <person name="Zhong S."/>
            <person name="Goodwin S.B."/>
            <person name="Grigoriev I.V."/>
        </authorList>
    </citation>
    <scope>NUCLEOTIDE SEQUENCE [LARGE SCALE GENOMIC DNA]</scope>
    <source>
        <strain evidence="3 4">UAMH 10762</strain>
    </source>
</reference>
<dbReference type="OrthoDB" id="4156595at2759"/>
<organism evidence="3 4">
    <name type="scientific">Baudoinia panamericana (strain UAMH 10762)</name>
    <name type="common">Angels' share fungus</name>
    <name type="synonym">Baudoinia compniacensis (strain UAMH 10762)</name>
    <dbReference type="NCBI Taxonomy" id="717646"/>
    <lineage>
        <taxon>Eukaryota</taxon>
        <taxon>Fungi</taxon>
        <taxon>Dikarya</taxon>
        <taxon>Ascomycota</taxon>
        <taxon>Pezizomycotina</taxon>
        <taxon>Dothideomycetes</taxon>
        <taxon>Dothideomycetidae</taxon>
        <taxon>Mycosphaerellales</taxon>
        <taxon>Teratosphaeriaceae</taxon>
        <taxon>Baudoinia</taxon>
    </lineage>
</organism>
<sequence>MSAEASKQASTGMASQSHKGRRHSEKKKSDPFLEIPDEIPKLPNQPLPDERDKGRAGNAQQSLLADVILTPLNMIALLLSLLLADEKARQWRLSQRSSGMNTPHWSVFSSARSPYEQPSELNRDSGTWYYRKTHRAVAKLELADALDMRGRVFVALLAWSAIMLCAVVYTLRQLYNWATL</sequence>
<keyword evidence="4" id="KW-1185">Reference proteome</keyword>
<evidence type="ECO:0000313" key="4">
    <source>
        <dbReference type="Proteomes" id="UP000011761"/>
    </source>
</evidence>
<protein>
    <submittedName>
        <fullName evidence="3">Uncharacterized protein</fullName>
    </submittedName>
</protein>
<dbReference type="Proteomes" id="UP000011761">
    <property type="component" value="Unassembled WGS sequence"/>
</dbReference>
<feature type="transmembrane region" description="Helical" evidence="2">
    <location>
        <begin position="63"/>
        <end position="84"/>
    </location>
</feature>
<feature type="transmembrane region" description="Helical" evidence="2">
    <location>
        <begin position="152"/>
        <end position="171"/>
    </location>
</feature>
<accession>M2LBB6</accession>
<name>M2LBB6_BAUPA</name>
<dbReference type="KEGG" id="bcom:BAUCODRAFT_315151"/>
<keyword evidence="2" id="KW-0472">Membrane</keyword>
<proteinExistence type="predicted"/>
<feature type="compositionally biased region" description="Polar residues" evidence="1">
    <location>
        <begin position="1"/>
        <end position="17"/>
    </location>
</feature>
<evidence type="ECO:0000256" key="1">
    <source>
        <dbReference type="SAM" id="MobiDB-lite"/>
    </source>
</evidence>